<dbReference type="Pfam" id="PF07727">
    <property type="entry name" value="RVT_2"/>
    <property type="match status" value="1"/>
</dbReference>
<dbReference type="SUPFAM" id="SSF56672">
    <property type="entry name" value="DNA/RNA polymerases"/>
    <property type="match status" value="1"/>
</dbReference>
<reference evidence="3" key="2">
    <citation type="submission" date="2022-01" db="EMBL/GenBank/DDBJ databases">
        <authorList>
            <person name="Yamashiro T."/>
            <person name="Shiraishi A."/>
            <person name="Satake H."/>
            <person name="Nakayama K."/>
        </authorList>
    </citation>
    <scope>NUCLEOTIDE SEQUENCE</scope>
</reference>
<dbReference type="CDD" id="cd09272">
    <property type="entry name" value="RNase_HI_RT_Ty1"/>
    <property type="match status" value="1"/>
</dbReference>
<proteinExistence type="predicted"/>
<feature type="region of interest" description="Disordered" evidence="1">
    <location>
        <begin position="35"/>
        <end position="59"/>
    </location>
</feature>
<evidence type="ECO:0000256" key="1">
    <source>
        <dbReference type="SAM" id="MobiDB-lite"/>
    </source>
</evidence>
<dbReference type="InterPro" id="IPR043502">
    <property type="entry name" value="DNA/RNA_pol_sf"/>
</dbReference>
<name>A0ABQ5BA95_9ASTR</name>
<organism evidence="3 4">
    <name type="scientific">Tanacetum coccineum</name>
    <dbReference type="NCBI Taxonomy" id="301880"/>
    <lineage>
        <taxon>Eukaryota</taxon>
        <taxon>Viridiplantae</taxon>
        <taxon>Streptophyta</taxon>
        <taxon>Embryophyta</taxon>
        <taxon>Tracheophyta</taxon>
        <taxon>Spermatophyta</taxon>
        <taxon>Magnoliopsida</taxon>
        <taxon>eudicotyledons</taxon>
        <taxon>Gunneridae</taxon>
        <taxon>Pentapetalae</taxon>
        <taxon>asterids</taxon>
        <taxon>campanulids</taxon>
        <taxon>Asterales</taxon>
        <taxon>Asteraceae</taxon>
        <taxon>Asteroideae</taxon>
        <taxon>Anthemideae</taxon>
        <taxon>Anthemidinae</taxon>
        <taxon>Tanacetum</taxon>
    </lineage>
</organism>
<feature type="compositionally biased region" description="Basic and acidic residues" evidence="1">
    <location>
        <begin position="44"/>
        <end position="59"/>
    </location>
</feature>
<accession>A0ABQ5BA95</accession>
<dbReference type="PANTHER" id="PTHR11439">
    <property type="entry name" value="GAG-POL-RELATED RETROTRANSPOSON"/>
    <property type="match status" value="1"/>
</dbReference>
<evidence type="ECO:0000313" key="3">
    <source>
        <dbReference type="EMBL" id="GJT10632.1"/>
    </source>
</evidence>
<reference evidence="3" key="1">
    <citation type="journal article" date="2022" name="Int. J. Mol. Sci.">
        <title>Draft Genome of Tanacetum Coccineum: Genomic Comparison of Closely Related Tanacetum-Family Plants.</title>
        <authorList>
            <person name="Yamashiro T."/>
            <person name="Shiraishi A."/>
            <person name="Nakayama K."/>
            <person name="Satake H."/>
        </authorList>
    </citation>
    <scope>NUCLEOTIDE SEQUENCE</scope>
</reference>
<dbReference type="Proteomes" id="UP001151760">
    <property type="component" value="Unassembled WGS sequence"/>
</dbReference>
<evidence type="ECO:0000313" key="4">
    <source>
        <dbReference type="Proteomes" id="UP001151760"/>
    </source>
</evidence>
<dbReference type="EMBL" id="BQNB010013002">
    <property type="protein sequence ID" value="GJT10632.1"/>
    <property type="molecule type" value="Genomic_DNA"/>
</dbReference>
<comment type="caution">
    <text evidence="3">The sequence shown here is derived from an EMBL/GenBank/DDBJ whole genome shotgun (WGS) entry which is preliminary data.</text>
</comment>
<evidence type="ECO:0000259" key="2">
    <source>
        <dbReference type="Pfam" id="PF07727"/>
    </source>
</evidence>
<dbReference type="PANTHER" id="PTHR11439:SF495">
    <property type="entry name" value="REVERSE TRANSCRIPTASE, RNA-DEPENDENT DNA POLYMERASE-RELATED"/>
    <property type="match status" value="1"/>
</dbReference>
<gene>
    <name evidence="3" type="ORF">Tco_0857674</name>
</gene>
<dbReference type="InterPro" id="IPR013103">
    <property type="entry name" value="RVT_2"/>
</dbReference>
<protein>
    <submittedName>
        <fullName evidence="3">Ribonuclease H-like domain-containing protein</fullName>
    </submittedName>
</protein>
<keyword evidence="4" id="KW-1185">Reference proteome</keyword>
<sequence>MEERGAWLFDIDSLTISMNYKPVTAWNQANKHTGLKNTDDEVADDARKDDEVPVNEADKADQDLRRELERMDGIELVQKTANDANSTNIFSTFDTSFNAAGANSANNASSTNPFSTASATFNAVRENAAKHASILQDDPDMPNLEDTSIFGDAYDDQYVGAEADYTNLGSTLIVSPIPNTRINKHHPVNKIIRDLYSLPKTRSRAKKNDENALVTQIQKLRRTNHKDYQNCLFACFLSQSEPKIVSQALEDSTWIEAIAIGSKWVYRNKKDERGIMVKNKARLVAQAYASYMNFVVYQMDVKSEFLYGTIDEEVYVTQPPGFVDPAFPNKVYKVEKALYGLHQAPRAWYETLSNYLLENGFRRGTIDKTLFIKKVKSDIILVQVYVDDIIFGSTKKSMCTKFEEIMHKKFQMSSMGELTLFLGLQSANTPIETHKVLKKDEGAEDVDVHLYISMIGSLMYLTASRPDIMFVGQPNLGLWYPKDSPFNLEAYSDSDYARASLDRKSIIGGCQFLGRRLISWQCKKKTVIANSTTEAEYVAAASCLKNPVYHPKTNHIEIRHHFIRDSYEKGLIEVTKIHTDNNVVDLLTKAFDLSRFYFLTASIENPTVYTSVIQQFWGTAELRTELVGAQNISATIDGKHILVSEASVRRHLKLEDSEGVTSLPNSEIFKELAHIGYVTQSDSLVFQKATLEIFHS</sequence>
<feature type="domain" description="Reverse transcriptase Ty1/copia-type" evidence="2">
    <location>
        <begin position="288"/>
        <end position="426"/>
    </location>
</feature>